<evidence type="ECO:0000313" key="1">
    <source>
        <dbReference type="EMBL" id="VUZ45670.1"/>
    </source>
</evidence>
<dbReference type="Proteomes" id="UP000321570">
    <property type="component" value="Unassembled WGS sequence"/>
</dbReference>
<proteinExistence type="predicted"/>
<accession>A0A564YEN3</accession>
<dbReference type="EMBL" id="CABIJS010000187">
    <property type="protein sequence ID" value="VUZ45670.1"/>
    <property type="molecule type" value="Genomic_DNA"/>
</dbReference>
<evidence type="ECO:0000313" key="2">
    <source>
        <dbReference type="Proteomes" id="UP000321570"/>
    </source>
</evidence>
<gene>
    <name evidence="1" type="ORF">WMSIL1_LOCUS5621</name>
</gene>
<name>A0A564YEN3_HYMDI</name>
<keyword evidence="2" id="KW-1185">Reference proteome</keyword>
<organism evidence="1 2">
    <name type="scientific">Hymenolepis diminuta</name>
    <name type="common">Rat tapeworm</name>
    <dbReference type="NCBI Taxonomy" id="6216"/>
    <lineage>
        <taxon>Eukaryota</taxon>
        <taxon>Metazoa</taxon>
        <taxon>Spiralia</taxon>
        <taxon>Lophotrochozoa</taxon>
        <taxon>Platyhelminthes</taxon>
        <taxon>Cestoda</taxon>
        <taxon>Eucestoda</taxon>
        <taxon>Cyclophyllidea</taxon>
        <taxon>Hymenolepididae</taxon>
        <taxon>Hymenolepis</taxon>
    </lineage>
</organism>
<protein>
    <submittedName>
        <fullName evidence="1">Uncharacterized protein</fullName>
    </submittedName>
</protein>
<reference evidence="1 2" key="1">
    <citation type="submission" date="2019-07" db="EMBL/GenBank/DDBJ databases">
        <authorList>
            <person name="Jastrzebski P J."/>
            <person name="Paukszto L."/>
            <person name="Jastrzebski P J."/>
        </authorList>
    </citation>
    <scope>NUCLEOTIDE SEQUENCE [LARGE SCALE GENOMIC DNA]</scope>
    <source>
        <strain evidence="1 2">WMS-il1</strain>
    </source>
</reference>
<dbReference type="AlphaFoldDB" id="A0A564YEN3"/>
<sequence length="112" mass="12827">MLLLSNILLVKFDAFSRALHKLNCDSSSSGFPCLQKSVPCDLRDDLNMGKVQEILCRSENRLTFQLLSRVVESRVKLAWIPSVIRRFPLVAQAGIDTEMVKPDKVIYYHYIL</sequence>